<evidence type="ECO:0000256" key="6">
    <source>
        <dbReference type="ARBA" id="ARBA00022989"/>
    </source>
</evidence>
<protein>
    <submittedName>
        <fullName evidence="9">Rod shape-determining protein MreD</fullName>
    </submittedName>
</protein>
<keyword evidence="5" id="KW-0133">Cell shape</keyword>
<evidence type="ECO:0000256" key="8">
    <source>
        <dbReference type="SAM" id="Phobius"/>
    </source>
</evidence>
<dbReference type="GO" id="GO:0008360">
    <property type="term" value="P:regulation of cell shape"/>
    <property type="evidence" value="ECO:0007669"/>
    <property type="project" value="UniProtKB-KW"/>
</dbReference>
<dbReference type="AlphaFoldDB" id="A0A1I4JQC4"/>
<comment type="subcellular location">
    <subcellularLocation>
        <location evidence="1">Cell membrane</location>
        <topology evidence="1">Multi-pass membrane protein</topology>
    </subcellularLocation>
</comment>
<dbReference type="Proteomes" id="UP000199520">
    <property type="component" value="Unassembled WGS sequence"/>
</dbReference>
<dbReference type="EMBL" id="FOTS01000013">
    <property type="protein sequence ID" value="SFL68423.1"/>
    <property type="molecule type" value="Genomic_DNA"/>
</dbReference>
<feature type="transmembrane region" description="Helical" evidence="8">
    <location>
        <begin position="33"/>
        <end position="57"/>
    </location>
</feature>
<dbReference type="GO" id="GO:0005886">
    <property type="term" value="C:plasma membrane"/>
    <property type="evidence" value="ECO:0007669"/>
    <property type="project" value="UniProtKB-SubCell"/>
</dbReference>
<dbReference type="STRING" id="1123291.SAMN04490355_101370"/>
<dbReference type="OrthoDB" id="9796616at2"/>
<proteinExistence type="inferred from homology"/>
<evidence type="ECO:0000256" key="3">
    <source>
        <dbReference type="ARBA" id="ARBA00022475"/>
    </source>
</evidence>
<evidence type="ECO:0000256" key="5">
    <source>
        <dbReference type="ARBA" id="ARBA00022960"/>
    </source>
</evidence>
<reference evidence="10" key="1">
    <citation type="submission" date="2016-10" db="EMBL/GenBank/DDBJ databases">
        <authorList>
            <person name="Varghese N."/>
            <person name="Submissions S."/>
        </authorList>
    </citation>
    <scope>NUCLEOTIDE SEQUENCE [LARGE SCALE GENOMIC DNA]</scope>
    <source>
        <strain evidence="10">DSM 13327</strain>
    </source>
</reference>
<name>A0A1I4JQC4_9FIRM</name>
<evidence type="ECO:0000313" key="10">
    <source>
        <dbReference type="Proteomes" id="UP000199520"/>
    </source>
</evidence>
<dbReference type="PIRSF" id="PIRSF037497">
    <property type="entry name" value="MreD_Clostridium/Treponema_prd"/>
    <property type="match status" value="1"/>
</dbReference>
<evidence type="ECO:0000256" key="4">
    <source>
        <dbReference type="ARBA" id="ARBA00022692"/>
    </source>
</evidence>
<evidence type="ECO:0000313" key="9">
    <source>
        <dbReference type="EMBL" id="SFL68423.1"/>
    </source>
</evidence>
<dbReference type="NCBIfam" id="TIGR03426">
    <property type="entry name" value="shape_MreD"/>
    <property type="match status" value="1"/>
</dbReference>
<dbReference type="Pfam" id="PF04093">
    <property type="entry name" value="MreD"/>
    <property type="match status" value="1"/>
</dbReference>
<organism evidence="9 10">
    <name type="scientific">Pelosinus propionicus DSM 13327</name>
    <dbReference type="NCBI Taxonomy" id="1123291"/>
    <lineage>
        <taxon>Bacteria</taxon>
        <taxon>Bacillati</taxon>
        <taxon>Bacillota</taxon>
        <taxon>Negativicutes</taxon>
        <taxon>Selenomonadales</taxon>
        <taxon>Sporomusaceae</taxon>
        <taxon>Pelosinus</taxon>
    </lineage>
</organism>
<comment type="similarity">
    <text evidence="2">Belongs to the MreD family.</text>
</comment>
<gene>
    <name evidence="9" type="ORF">SAMN04490355_101370</name>
</gene>
<evidence type="ECO:0000256" key="1">
    <source>
        <dbReference type="ARBA" id="ARBA00004651"/>
    </source>
</evidence>
<keyword evidence="3" id="KW-1003">Cell membrane</keyword>
<dbReference type="InterPro" id="IPR007227">
    <property type="entry name" value="Cell_shape_determining_MreD"/>
</dbReference>
<evidence type="ECO:0000256" key="2">
    <source>
        <dbReference type="ARBA" id="ARBA00007776"/>
    </source>
</evidence>
<dbReference type="InterPro" id="IPR017225">
    <property type="entry name" value="Cell_shape_determin_MreD_prd"/>
</dbReference>
<evidence type="ECO:0000256" key="7">
    <source>
        <dbReference type="ARBA" id="ARBA00023136"/>
    </source>
</evidence>
<accession>A0A1I4JQC4</accession>
<keyword evidence="10" id="KW-1185">Reference proteome</keyword>
<keyword evidence="6 8" id="KW-1133">Transmembrane helix</keyword>
<sequence length="161" mass="17387">MNILIWGGVILITIIIQSTLIPLISVRGIYPDVLLIIVVSYALLSGKESGVGMGFFAGLLQDLASGGIFGIGTLSKLSTGYIFGLAERKVFKEHVLLPILATLVATIFNGVAGLLFLVIFDYKVDLIAALTQNIMPLVCYNLIVAVPIHHVVYRLIQFTAE</sequence>
<feature type="transmembrane region" description="Helical" evidence="8">
    <location>
        <begin position="63"/>
        <end position="83"/>
    </location>
</feature>
<dbReference type="RefSeq" id="WP_090935523.1">
    <property type="nucleotide sequence ID" value="NZ_FOTS01000013.1"/>
</dbReference>
<keyword evidence="7 8" id="KW-0472">Membrane</keyword>
<feature type="transmembrane region" description="Helical" evidence="8">
    <location>
        <begin position="95"/>
        <end position="120"/>
    </location>
</feature>
<feature type="transmembrane region" description="Helical" evidence="8">
    <location>
        <begin position="126"/>
        <end position="148"/>
    </location>
</feature>
<keyword evidence="4 8" id="KW-0812">Transmembrane</keyword>
<feature type="transmembrane region" description="Helical" evidence="8">
    <location>
        <begin position="6"/>
        <end position="26"/>
    </location>
</feature>